<dbReference type="Proteomes" id="UP001500567">
    <property type="component" value="Unassembled WGS sequence"/>
</dbReference>
<dbReference type="NCBIfam" id="TIGR03521">
    <property type="entry name" value="GldG"/>
    <property type="match status" value="1"/>
</dbReference>
<dbReference type="Pfam" id="PF09822">
    <property type="entry name" value="ABC_transp_aux"/>
    <property type="match status" value="1"/>
</dbReference>
<dbReference type="Pfam" id="PF23357">
    <property type="entry name" value="DUF7088"/>
    <property type="match status" value="1"/>
</dbReference>
<dbReference type="EMBL" id="BAABDJ010000002">
    <property type="protein sequence ID" value="GAA3996619.1"/>
    <property type="molecule type" value="Genomic_DNA"/>
</dbReference>
<evidence type="ECO:0000313" key="5">
    <source>
        <dbReference type="Proteomes" id="UP001500567"/>
    </source>
</evidence>
<keyword evidence="5" id="KW-1185">Reference proteome</keyword>
<organism evidence="4 5">
    <name type="scientific">Hymenobacter fastidiosus</name>
    <dbReference type="NCBI Taxonomy" id="486264"/>
    <lineage>
        <taxon>Bacteria</taxon>
        <taxon>Pseudomonadati</taxon>
        <taxon>Bacteroidota</taxon>
        <taxon>Cytophagia</taxon>
        <taxon>Cytophagales</taxon>
        <taxon>Hymenobacteraceae</taxon>
        <taxon>Hymenobacter</taxon>
    </lineage>
</organism>
<proteinExistence type="predicted"/>
<dbReference type="InterPro" id="IPR019196">
    <property type="entry name" value="ABC_transp_unknown"/>
</dbReference>
<accession>A0ABP7RF88</accession>
<name>A0ABP7RF88_9BACT</name>
<evidence type="ECO:0000313" key="4">
    <source>
        <dbReference type="EMBL" id="GAA3996619.1"/>
    </source>
</evidence>
<dbReference type="RefSeq" id="WP_345070632.1">
    <property type="nucleotide sequence ID" value="NZ_BAABDJ010000002.1"/>
</dbReference>
<feature type="domain" description="ABC-type uncharacterised transport system" evidence="2">
    <location>
        <begin position="201"/>
        <end position="504"/>
    </location>
</feature>
<evidence type="ECO:0000259" key="3">
    <source>
        <dbReference type="Pfam" id="PF23357"/>
    </source>
</evidence>
<gene>
    <name evidence="4" type="primary">gldG</name>
    <name evidence="4" type="ORF">GCM10022408_04040</name>
</gene>
<keyword evidence="1" id="KW-0472">Membrane</keyword>
<evidence type="ECO:0000256" key="1">
    <source>
        <dbReference type="SAM" id="Phobius"/>
    </source>
</evidence>
<keyword evidence="1" id="KW-0812">Transmembrane</keyword>
<comment type="caution">
    <text evidence="4">The sequence shown here is derived from an EMBL/GenBank/DDBJ whole genome shotgun (WGS) entry which is preliminary data.</text>
</comment>
<feature type="domain" description="DUF7088" evidence="3">
    <location>
        <begin position="45"/>
        <end position="154"/>
    </location>
</feature>
<keyword evidence="1" id="KW-1133">Transmembrane helix</keyword>
<feature type="transmembrane region" description="Helical" evidence="1">
    <location>
        <begin position="20"/>
        <end position="39"/>
    </location>
</feature>
<dbReference type="InterPro" id="IPR055396">
    <property type="entry name" value="DUF7088"/>
</dbReference>
<protein>
    <submittedName>
        <fullName evidence="4">Gliding motility-associated ABC transporter substrate-binding protein GldG</fullName>
    </submittedName>
</protein>
<dbReference type="InterPro" id="IPR019863">
    <property type="entry name" value="Motility-assoc_ABC-rel_GldG"/>
</dbReference>
<evidence type="ECO:0000259" key="2">
    <source>
        <dbReference type="Pfam" id="PF09822"/>
    </source>
</evidence>
<sequence length="569" mass="64166">MPETQPTPPTSRRRRDWLRFGAVIGLLLIFNFVGQQFFFRLDLTQEKRYTMAPATRQLLESLKQPVTVTVYLDGDFPPGFRRLQQSVRETLNEMQVYGGANLHYVFVDPSAAATEKARNEYYASLFKKGLKPTNLGANENGKRVEKIIFPWATVAAGGKEEQVLLLRGNQAAPSDVRLNQSIEGLEYELARAIRKLSPGQRKRIGVLEGHGELSNLEAGDIIGSLQPDYDVFRVNLNQVRDRDLQSLSAIIVAKPATPYSEPEKFKLDHFITQGGRALFFVDAMRVNLDSANRGGMLSFPLQLGLDDLLFKYGVRVNPDLLLDLNSGVIPLITGMTGDKPKVEPMPWQFYPLINNFSPHPITRNLDAVYTKFVSSIDTVKAAGIRKTPLLFTSRYTRLLPSPVPVNLNDARLEPDQKLYKQQFEPVGYLLEGRFASLYTNRAQPGTTRFQPAASPQAQPSKVLVISDGDFIRSELDPKTGRPFRLGFDRLANTEFANRELVLNAVDYMLDESGLISVRGKQITLRPLDKLKAQDERRSWQLLNLGAPLLLLAAFGAVRAWRRKRRYARF</sequence>
<reference evidence="5" key="1">
    <citation type="journal article" date="2019" name="Int. J. Syst. Evol. Microbiol.">
        <title>The Global Catalogue of Microorganisms (GCM) 10K type strain sequencing project: providing services to taxonomists for standard genome sequencing and annotation.</title>
        <authorList>
            <consortium name="The Broad Institute Genomics Platform"/>
            <consortium name="The Broad Institute Genome Sequencing Center for Infectious Disease"/>
            <person name="Wu L."/>
            <person name="Ma J."/>
        </authorList>
    </citation>
    <scope>NUCLEOTIDE SEQUENCE [LARGE SCALE GENOMIC DNA]</scope>
    <source>
        <strain evidence="5">JCM 17224</strain>
    </source>
</reference>
<feature type="transmembrane region" description="Helical" evidence="1">
    <location>
        <begin position="539"/>
        <end position="560"/>
    </location>
</feature>